<evidence type="ECO:0000256" key="5">
    <source>
        <dbReference type="ARBA" id="ARBA00022741"/>
    </source>
</evidence>
<dbReference type="Gene3D" id="2.40.30.30">
    <property type="entry name" value="Riboflavin kinase-like"/>
    <property type="match status" value="1"/>
</dbReference>
<accession>A0A1G2C6E8</accession>
<keyword evidence="8" id="KW-1133">Transmembrane helix</keyword>
<evidence type="ECO:0000256" key="2">
    <source>
        <dbReference type="ARBA" id="ARBA00022630"/>
    </source>
</evidence>
<dbReference type="PANTHER" id="PTHR22749:SF6">
    <property type="entry name" value="RIBOFLAVIN KINASE"/>
    <property type="match status" value="1"/>
</dbReference>
<keyword evidence="4" id="KW-0808">Transferase</keyword>
<feature type="domain" description="Riboflavin kinase" evidence="9">
    <location>
        <begin position="38"/>
        <end position="159"/>
    </location>
</feature>
<proteinExistence type="predicted"/>
<name>A0A1G2C6E8_9BACT</name>
<dbReference type="SUPFAM" id="SSF82114">
    <property type="entry name" value="Riboflavin kinase-like"/>
    <property type="match status" value="1"/>
</dbReference>
<dbReference type="GO" id="GO:0005524">
    <property type="term" value="F:ATP binding"/>
    <property type="evidence" value="ECO:0007669"/>
    <property type="project" value="UniProtKB-KW"/>
</dbReference>
<gene>
    <name evidence="10" type="ORF">A2122_00065</name>
</gene>
<dbReference type="InterPro" id="IPR023468">
    <property type="entry name" value="Riboflavin_kinase"/>
</dbReference>
<keyword evidence="8" id="KW-0472">Membrane</keyword>
<dbReference type="EC" id="2.7.1.26" evidence="1"/>
<evidence type="ECO:0000313" key="11">
    <source>
        <dbReference type="Proteomes" id="UP000176648"/>
    </source>
</evidence>
<comment type="caution">
    <text evidence="10">The sequence shown here is derived from an EMBL/GenBank/DDBJ whole genome shotgun (WGS) entry which is preliminary data.</text>
</comment>
<dbReference type="EMBL" id="MHKU01000020">
    <property type="protein sequence ID" value="OGY96826.1"/>
    <property type="molecule type" value="Genomic_DNA"/>
</dbReference>
<evidence type="ECO:0000313" key="10">
    <source>
        <dbReference type="EMBL" id="OGY96826.1"/>
    </source>
</evidence>
<dbReference type="Pfam" id="PF01687">
    <property type="entry name" value="Flavokinase"/>
    <property type="match status" value="1"/>
</dbReference>
<dbReference type="Proteomes" id="UP000176648">
    <property type="component" value="Unassembled WGS sequence"/>
</dbReference>
<dbReference type="InterPro" id="IPR015865">
    <property type="entry name" value="Riboflavin_kinase_bac/euk"/>
</dbReference>
<reference evidence="10 11" key="1">
    <citation type="journal article" date="2016" name="Nat. Commun.">
        <title>Thousands of microbial genomes shed light on interconnected biogeochemical processes in an aquifer system.</title>
        <authorList>
            <person name="Anantharaman K."/>
            <person name="Brown C.T."/>
            <person name="Hug L.A."/>
            <person name="Sharon I."/>
            <person name="Castelle C.J."/>
            <person name="Probst A.J."/>
            <person name="Thomas B.C."/>
            <person name="Singh A."/>
            <person name="Wilkins M.J."/>
            <person name="Karaoz U."/>
            <person name="Brodie E.L."/>
            <person name="Williams K.H."/>
            <person name="Hubbard S.S."/>
            <person name="Banfield J.F."/>
        </authorList>
    </citation>
    <scope>NUCLEOTIDE SEQUENCE [LARGE SCALE GENOMIC DNA]</scope>
</reference>
<keyword evidence="8" id="KW-0812">Transmembrane</keyword>
<evidence type="ECO:0000256" key="7">
    <source>
        <dbReference type="ARBA" id="ARBA00047880"/>
    </source>
</evidence>
<dbReference type="GO" id="GO:0009231">
    <property type="term" value="P:riboflavin biosynthetic process"/>
    <property type="evidence" value="ECO:0007669"/>
    <property type="project" value="InterPro"/>
</dbReference>
<evidence type="ECO:0000256" key="4">
    <source>
        <dbReference type="ARBA" id="ARBA00022679"/>
    </source>
</evidence>
<evidence type="ECO:0000256" key="3">
    <source>
        <dbReference type="ARBA" id="ARBA00022643"/>
    </source>
</evidence>
<dbReference type="PANTHER" id="PTHR22749">
    <property type="entry name" value="RIBOFLAVIN KINASE/FMN ADENYLYLTRANSFERASE"/>
    <property type="match status" value="1"/>
</dbReference>
<keyword evidence="3" id="KW-0288">FMN</keyword>
<dbReference type="SMART" id="SM00904">
    <property type="entry name" value="Flavokinase"/>
    <property type="match status" value="1"/>
</dbReference>
<feature type="transmembrane region" description="Helical" evidence="8">
    <location>
        <begin position="16"/>
        <end position="33"/>
    </location>
</feature>
<evidence type="ECO:0000256" key="8">
    <source>
        <dbReference type="SAM" id="Phobius"/>
    </source>
</evidence>
<comment type="catalytic activity">
    <reaction evidence="7">
        <text>riboflavin + ATP = FMN + ADP + H(+)</text>
        <dbReference type="Rhea" id="RHEA:14357"/>
        <dbReference type="ChEBI" id="CHEBI:15378"/>
        <dbReference type="ChEBI" id="CHEBI:30616"/>
        <dbReference type="ChEBI" id="CHEBI:57986"/>
        <dbReference type="ChEBI" id="CHEBI:58210"/>
        <dbReference type="ChEBI" id="CHEBI:456216"/>
        <dbReference type="EC" id="2.7.1.26"/>
    </reaction>
</comment>
<evidence type="ECO:0000256" key="1">
    <source>
        <dbReference type="ARBA" id="ARBA00012105"/>
    </source>
</evidence>
<protein>
    <recommendedName>
        <fullName evidence="1">riboflavin kinase</fullName>
        <ecNumber evidence="1">2.7.1.26</ecNumber>
    </recommendedName>
</protein>
<evidence type="ECO:0000259" key="9">
    <source>
        <dbReference type="SMART" id="SM00904"/>
    </source>
</evidence>
<dbReference type="GO" id="GO:0008531">
    <property type="term" value="F:riboflavin kinase activity"/>
    <property type="evidence" value="ECO:0007669"/>
    <property type="project" value="UniProtKB-EC"/>
</dbReference>
<sequence>MAVIIDIFLYKTLLAPSQYIAAAVLLFAAYRVAKLNGAAEYRYVATVIAGRGKGKEIGFPTLNLKIPRPFSHQYGIYAGWVEIDGKKHMAAIHYGPIPVFGQKESSLEAYVLDTEIHSPPREITLFLGQYLRDIRSFPDNRALGAQIAKDVEETRAALAG</sequence>
<organism evidence="10 11">
    <name type="scientific">Candidatus Liptonbacteria bacterium GWB1_49_6</name>
    <dbReference type="NCBI Taxonomy" id="1798644"/>
    <lineage>
        <taxon>Bacteria</taxon>
        <taxon>Candidatus Liptoniibacteriota</taxon>
    </lineage>
</organism>
<dbReference type="InterPro" id="IPR023465">
    <property type="entry name" value="Riboflavin_kinase_dom_sf"/>
</dbReference>
<evidence type="ECO:0000256" key="6">
    <source>
        <dbReference type="ARBA" id="ARBA00022840"/>
    </source>
</evidence>
<dbReference type="STRING" id="1798644.A2122_00065"/>
<keyword evidence="5" id="KW-0547">Nucleotide-binding</keyword>
<dbReference type="AlphaFoldDB" id="A0A1G2C6E8"/>
<keyword evidence="6" id="KW-0067">ATP-binding</keyword>
<keyword evidence="2" id="KW-0285">Flavoprotein</keyword>
<dbReference type="GO" id="GO:0009398">
    <property type="term" value="P:FMN biosynthetic process"/>
    <property type="evidence" value="ECO:0007669"/>
    <property type="project" value="TreeGrafter"/>
</dbReference>